<evidence type="ECO:0000256" key="8">
    <source>
        <dbReference type="ARBA" id="ARBA00038263"/>
    </source>
</evidence>
<dbReference type="RefSeq" id="WP_139175857.1">
    <property type="nucleotide sequence ID" value="NZ_FNPB01000012.1"/>
</dbReference>
<evidence type="ECO:0000256" key="1">
    <source>
        <dbReference type="ARBA" id="ARBA00001913"/>
    </source>
</evidence>
<comment type="similarity">
    <text evidence="8">Belongs to the polysaccharide lyase 9 family.</text>
</comment>
<comment type="subcellular location">
    <subcellularLocation>
        <location evidence="2">Secreted</location>
    </subcellularLocation>
</comment>
<dbReference type="EMBL" id="FNPB01000012">
    <property type="protein sequence ID" value="SDY35756.1"/>
    <property type="molecule type" value="Genomic_DNA"/>
</dbReference>
<proteinExistence type="inferred from homology"/>
<evidence type="ECO:0000256" key="9">
    <source>
        <dbReference type="SAM" id="MobiDB-lite"/>
    </source>
</evidence>
<keyword evidence="11" id="KW-1185">Reference proteome</keyword>
<dbReference type="InterPro" id="IPR011050">
    <property type="entry name" value="Pectin_lyase_fold/virulence"/>
</dbReference>
<dbReference type="InterPro" id="IPR052052">
    <property type="entry name" value="Polysaccharide_Lyase_9"/>
</dbReference>
<keyword evidence="3" id="KW-0964">Secreted</keyword>
<dbReference type="GO" id="GO:0046872">
    <property type="term" value="F:metal ion binding"/>
    <property type="evidence" value="ECO:0007669"/>
    <property type="project" value="UniProtKB-KW"/>
</dbReference>
<dbReference type="SUPFAM" id="SSF51126">
    <property type="entry name" value="Pectin lyase-like"/>
    <property type="match status" value="1"/>
</dbReference>
<gene>
    <name evidence="10" type="ORF">SAMN04487946_11254</name>
</gene>
<evidence type="ECO:0000313" key="11">
    <source>
        <dbReference type="Proteomes" id="UP000199170"/>
    </source>
</evidence>
<evidence type="ECO:0000256" key="5">
    <source>
        <dbReference type="ARBA" id="ARBA00022729"/>
    </source>
</evidence>
<feature type="region of interest" description="Disordered" evidence="9">
    <location>
        <begin position="26"/>
        <end position="98"/>
    </location>
</feature>
<dbReference type="OrthoDB" id="271599at2157"/>
<sequence>MSDIYSSRRRMLATLGVVTTGVVAGCSETTKSGGTNSSTGTNKVASNTENGEVQSSSATSTTGEADYYVSTDGADGNTGSQDSPLATVSEGLNRAQPGETIRLKSGEYRESLFTVRDGEHNNPITIEGPADAVIRPETETYSVFTISHQHIHLRGITIDGLINPDQKYEDWRAWAANCIQINPASRADEGVEYIRGAVVEPAKAGNTRKALIQTARIRDAVIGGFEVIGPTGMKYDPRVANHKIGHIGEIVYVGSPADRYKDPEYPYDTPERTRNVRVHHIDNSAGYSHNECVEVKPGCTNVTIEYCTDRNAGHNTEGIAEPAIYISGNDCTIRWNDIGECPSPIGIDSYQMGGTEWGQNNEVYGNRIHGFAAGAINFREMKDVPCGPEYQRTLCGNEIERGDPPIEPWVPEANGFDGEVADRRGQTDVSIQVGAGPNGHAFDPAAVIVDPGATITWEWVDDSGAHYVVSRVRIKYDPDTIPDLIDDGTYSTSETLNIPQMKRYACYNHHDDGMRAAVIVAPGEDRYSYAMGGCDASIPDGDGIGHTGGDDPNT</sequence>
<dbReference type="GO" id="GO:0005576">
    <property type="term" value="C:extracellular region"/>
    <property type="evidence" value="ECO:0007669"/>
    <property type="project" value="UniProtKB-SubCell"/>
</dbReference>
<dbReference type="Gene3D" id="2.60.40.420">
    <property type="entry name" value="Cupredoxins - blue copper proteins"/>
    <property type="match status" value="1"/>
</dbReference>
<reference evidence="11" key="1">
    <citation type="submission" date="2016-10" db="EMBL/GenBank/DDBJ databases">
        <authorList>
            <person name="Varghese N."/>
            <person name="Submissions S."/>
        </authorList>
    </citation>
    <scope>NUCLEOTIDE SEQUENCE [LARGE SCALE GENOMIC DNA]</scope>
    <source>
        <strain evidence="11">CGMCC 1.10118</strain>
    </source>
</reference>
<comment type="cofactor">
    <cofactor evidence="1">
        <name>Ca(2+)</name>
        <dbReference type="ChEBI" id="CHEBI:29108"/>
    </cofactor>
</comment>
<keyword evidence="4" id="KW-0479">Metal-binding</keyword>
<dbReference type="PANTHER" id="PTHR40088:SF1">
    <property type="entry name" value="PECTATE LYASE PEL9"/>
    <property type="match status" value="1"/>
</dbReference>
<evidence type="ECO:0000256" key="2">
    <source>
        <dbReference type="ARBA" id="ARBA00004613"/>
    </source>
</evidence>
<evidence type="ECO:0000313" key="10">
    <source>
        <dbReference type="EMBL" id="SDY35756.1"/>
    </source>
</evidence>
<accession>A0A1H3J756</accession>
<evidence type="ECO:0000256" key="7">
    <source>
        <dbReference type="ARBA" id="ARBA00023239"/>
    </source>
</evidence>
<organism evidence="10 11">
    <name type="scientific">Halobellus clavatus</name>
    <dbReference type="NCBI Taxonomy" id="660517"/>
    <lineage>
        <taxon>Archaea</taxon>
        <taxon>Methanobacteriati</taxon>
        <taxon>Methanobacteriota</taxon>
        <taxon>Stenosarchaea group</taxon>
        <taxon>Halobacteria</taxon>
        <taxon>Halobacteriales</taxon>
        <taxon>Haloferacaceae</taxon>
        <taxon>Halobellus</taxon>
    </lineage>
</organism>
<keyword evidence="6" id="KW-0106">Calcium</keyword>
<dbReference type="STRING" id="660517.SAMN04487946_11254"/>
<feature type="compositionally biased region" description="Low complexity" evidence="9">
    <location>
        <begin position="26"/>
        <end position="43"/>
    </location>
</feature>
<dbReference type="InterPro" id="IPR012334">
    <property type="entry name" value="Pectin_lyas_fold"/>
</dbReference>
<dbReference type="SUPFAM" id="SSF49503">
    <property type="entry name" value="Cupredoxins"/>
    <property type="match status" value="1"/>
</dbReference>
<protein>
    <submittedName>
        <fullName evidence="10">Halocyanin domain-containing protein</fullName>
    </submittedName>
</protein>
<evidence type="ECO:0000256" key="4">
    <source>
        <dbReference type="ARBA" id="ARBA00022723"/>
    </source>
</evidence>
<dbReference type="InterPro" id="IPR008972">
    <property type="entry name" value="Cupredoxin"/>
</dbReference>
<dbReference type="Proteomes" id="UP000199170">
    <property type="component" value="Unassembled WGS sequence"/>
</dbReference>
<dbReference type="Gene3D" id="2.160.20.10">
    <property type="entry name" value="Single-stranded right-handed beta-helix, Pectin lyase-like"/>
    <property type="match status" value="1"/>
</dbReference>
<keyword evidence="7" id="KW-0456">Lyase</keyword>
<feature type="compositionally biased region" description="Polar residues" evidence="9">
    <location>
        <begin position="44"/>
        <end position="63"/>
    </location>
</feature>
<evidence type="ECO:0000256" key="6">
    <source>
        <dbReference type="ARBA" id="ARBA00022837"/>
    </source>
</evidence>
<dbReference type="PANTHER" id="PTHR40088">
    <property type="entry name" value="PECTATE LYASE (EUROFUNG)"/>
    <property type="match status" value="1"/>
</dbReference>
<feature type="compositionally biased region" description="Polar residues" evidence="9">
    <location>
        <begin position="77"/>
        <end position="86"/>
    </location>
</feature>
<dbReference type="GO" id="GO:0016837">
    <property type="term" value="F:carbon-oxygen lyase activity, acting on polysaccharides"/>
    <property type="evidence" value="ECO:0007669"/>
    <property type="project" value="TreeGrafter"/>
</dbReference>
<evidence type="ECO:0000256" key="3">
    <source>
        <dbReference type="ARBA" id="ARBA00022525"/>
    </source>
</evidence>
<keyword evidence="5" id="KW-0732">Signal</keyword>
<name>A0A1H3J756_9EURY</name>
<dbReference type="AlphaFoldDB" id="A0A1H3J756"/>